<organism evidence="1 2">
    <name type="scientific">Citricoccus zhacaiensis</name>
    <dbReference type="NCBI Taxonomy" id="489142"/>
    <lineage>
        <taxon>Bacteria</taxon>
        <taxon>Bacillati</taxon>
        <taxon>Actinomycetota</taxon>
        <taxon>Actinomycetes</taxon>
        <taxon>Micrococcales</taxon>
        <taxon>Micrococcaceae</taxon>
        <taxon>Citricoccus</taxon>
    </lineage>
</organism>
<comment type="caution">
    <text evidence="1">The sequence shown here is derived from an EMBL/GenBank/DDBJ whole genome shotgun (WGS) entry which is preliminary data.</text>
</comment>
<dbReference type="Proteomes" id="UP000642509">
    <property type="component" value="Unassembled WGS sequence"/>
</dbReference>
<protein>
    <submittedName>
        <fullName evidence="1">Uncharacterized protein</fullName>
    </submittedName>
</protein>
<name>A0ABQ2LMG5_9MICC</name>
<reference evidence="2" key="1">
    <citation type="journal article" date="2019" name="Int. J. Syst. Evol. Microbiol.">
        <title>The Global Catalogue of Microorganisms (GCM) 10K type strain sequencing project: providing services to taxonomists for standard genome sequencing and annotation.</title>
        <authorList>
            <consortium name="The Broad Institute Genomics Platform"/>
            <consortium name="The Broad Institute Genome Sequencing Center for Infectious Disease"/>
            <person name="Wu L."/>
            <person name="Ma J."/>
        </authorList>
    </citation>
    <scope>NUCLEOTIDE SEQUENCE [LARGE SCALE GENOMIC DNA]</scope>
    <source>
        <strain evidence="2">CGMCC 1.7064</strain>
    </source>
</reference>
<gene>
    <name evidence="1" type="ORF">GCM10010977_02480</name>
</gene>
<evidence type="ECO:0000313" key="2">
    <source>
        <dbReference type="Proteomes" id="UP000642509"/>
    </source>
</evidence>
<keyword evidence="2" id="KW-1185">Reference proteome</keyword>
<evidence type="ECO:0000313" key="1">
    <source>
        <dbReference type="EMBL" id="GGO40341.1"/>
    </source>
</evidence>
<dbReference type="EMBL" id="BMLQ01000001">
    <property type="protein sequence ID" value="GGO40341.1"/>
    <property type="molecule type" value="Genomic_DNA"/>
</dbReference>
<proteinExistence type="predicted"/>
<sequence>MSVPVPTPPRPLAYSAPSPAAAAAAAPSTPAALPAHTYTGRPPFYSAMERRTWRGSDGKSTRGIALMKGRNSVAIFLTPEQARSLADGLHDLVEDIDAAPRR</sequence>
<accession>A0ABQ2LMG5</accession>